<sequence>MDDRILVWVFKLWFSGSSSSSPTSSSSKRFRCSSFGSPIRSSEFGFGSEDKVSFLMHRFPSMDCELVLFSKHNHKVDDAIDSPRVLCLGDVRPVDVTREPDSMATASNSNVSGIR</sequence>
<dbReference type="OrthoDB" id="440455at2759"/>
<comment type="caution">
    <text evidence="1">The sequence shown here is derived from an EMBL/GenBank/DDBJ whole genome shotgun (WGS) entry which is preliminary data.</text>
</comment>
<proteinExistence type="predicted"/>
<evidence type="ECO:0000313" key="1">
    <source>
        <dbReference type="EMBL" id="KAF5200562.1"/>
    </source>
</evidence>
<evidence type="ECO:0000313" key="2">
    <source>
        <dbReference type="Proteomes" id="UP000554482"/>
    </source>
</evidence>
<dbReference type="Proteomes" id="UP000554482">
    <property type="component" value="Unassembled WGS sequence"/>
</dbReference>
<dbReference type="AlphaFoldDB" id="A0A7J6WWV6"/>
<organism evidence="1 2">
    <name type="scientific">Thalictrum thalictroides</name>
    <name type="common">Rue-anemone</name>
    <name type="synonym">Anemone thalictroides</name>
    <dbReference type="NCBI Taxonomy" id="46969"/>
    <lineage>
        <taxon>Eukaryota</taxon>
        <taxon>Viridiplantae</taxon>
        <taxon>Streptophyta</taxon>
        <taxon>Embryophyta</taxon>
        <taxon>Tracheophyta</taxon>
        <taxon>Spermatophyta</taxon>
        <taxon>Magnoliopsida</taxon>
        <taxon>Ranunculales</taxon>
        <taxon>Ranunculaceae</taxon>
        <taxon>Thalictroideae</taxon>
        <taxon>Thalictrum</taxon>
    </lineage>
</organism>
<protein>
    <submittedName>
        <fullName evidence="1">Uncharacterized protein</fullName>
    </submittedName>
</protein>
<keyword evidence="2" id="KW-1185">Reference proteome</keyword>
<dbReference type="EMBL" id="JABWDY010010617">
    <property type="protein sequence ID" value="KAF5200562.1"/>
    <property type="molecule type" value="Genomic_DNA"/>
</dbReference>
<name>A0A7J6WWV6_THATH</name>
<reference evidence="1 2" key="1">
    <citation type="submission" date="2020-06" db="EMBL/GenBank/DDBJ databases">
        <title>Transcriptomic and genomic resources for Thalictrum thalictroides and T. hernandezii: Facilitating candidate gene discovery in an emerging model plant lineage.</title>
        <authorList>
            <person name="Arias T."/>
            <person name="Riano-Pachon D.M."/>
            <person name="Di Stilio V.S."/>
        </authorList>
    </citation>
    <scope>NUCLEOTIDE SEQUENCE [LARGE SCALE GENOMIC DNA]</scope>
    <source>
        <strain evidence="2">cv. WT478/WT964</strain>
        <tissue evidence="1">Leaves</tissue>
    </source>
</reference>
<accession>A0A7J6WWV6</accession>
<gene>
    <name evidence="1" type="ORF">FRX31_009850</name>
</gene>